<dbReference type="Proteomes" id="UP000501427">
    <property type="component" value="Chromosome"/>
</dbReference>
<reference evidence="1 2" key="1">
    <citation type="submission" date="2019-03" db="EMBL/GenBank/DDBJ databases">
        <title>Novel transposon Tn6433 accelerates the dissemination of tet(E) in Aeromonas from aerobic biofilm under oxytetracycline stress.</title>
        <authorList>
            <person name="Shi Y."/>
            <person name="Tian Z."/>
            <person name="Zhang Y."/>
            <person name="Zhang H."/>
            <person name="Yang M."/>
        </authorList>
    </citation>
    <scope>NUCLEOTIDE SEQUENCE [LARGE SCALE GENOMIC DNA]</scope>
    <source>
        <strain evidence="1 2">T0.1-19</strain>
    </source>
</reference>
<evidence type="ECO:0000313" key="1">
    <source>
        <dbReference type="EMBL" id="QJT20841.1"/>
    </source>
</evidence>
<dbReference type="RefSeq" id="WP_171275552.1">
    <property type="nucleotide sequence ID" value="NZ_CAWPJG010000001.1"/>
</dbReference>
<accession>A0A6M4YAF1</accession>
<evidence type="ECO:0000313" key="2">
    <source>
        <dbReference type="Proteomes" id="UP000501427"/>
    </source>
</evidence>
<dbReference type="EMBL" id="CP038441">
    <property type="protein sequence ID" value="QJT20841.1"/>
    <property type="molecule type" value="Genomic_DNA"/>
</dbReference>
<protein>
    <submittedName>
        <fullName evidence="1">Uncharacterized protein</fullName>
    </submittedName>
</protein>
<proteinExistence type="predicted"/>
<organism evidence="1 2">
    <name type="scientific">Aeromonas media</name>
    <dbReference type="NCBI Taxonomy" id="651"/>
    <lineage>
        <taxon>Bacteria</taxon>
        <taxon>Pseudomonadati</taxon>
        <taxon>Pseudomonadota</taxon>
        <taxon>Gammaproteobacteria</taxon>
        <taxon>Aeromonadales</taxon>
        <taxon>Aeromonadaceae</taxon>
        <taxon>Aeromonas</taxon>
    </lineage>
</organism>
<name>A0A6M4YAF1_AERME</name>
<dbReference type="AlphaFoldDB" id="A0A6M4YAF1"/>
<sequence length="988" mass="114317">MLDFIQRDPCQNQDLSNFINGSCSPLIQDIKSKRARNLLRGISDPTNFSITKTALSKIKNSCDYSDYKKAVTYVRTNKFFKDNLVGQLNNCFCPKGLPESIIYTLKEICQQIENNSNQLVKITEKAISLLSHLKNNEFNEALDCCHTLIDEGGVSIFLIRKLSFITNRYQALEIDDKKILEKIDNLKIRINISNASFIEEAVTQLSNLRTAHLAVHKRINDIKDDRPFVNIAKSFIKPIPSDEDEFIRTLNGYYSFSLFDAFLYIQITNSMNLPFIAPYYIFKKYLQALYDDISRVDFSPEKMYLSIDENTGYYYLRECFLFPEQSNALKFLSIHGHYYTDWKNTPSLTPFAKNNIENYFNGISRLEHICCTEMDNVEVNYHKYDKKHCGMLENSTALIHILNKNEGDIGKDEEVLFVKLMSFTRDIGEICKNEYLERIADSAEDLSLKLVARCLVSINNKKQYAEYEFRSITQEYCLTKFNGNLNELLKHLFEVSPAVAEHFILNCNETFLSTLFHLMDKPVDALKVRADMLHWFGEVTHDERYIDRAKTLRIDIQVNKEKGTIDDSRIYVDSFKFTQWFEDNMVSKLTMTLDNLILSKNKSLVLDWDKKNSSIGSLDSVIEHLLACYHEFCANSIFGIASYLGRRIRHGTFGGTAITEVSDLAKNKEYLHLFDDRDFKLKFDTWLRNYELMIEDLVKTSLQIKSRKKPNGLITTEIDSAIKKQHANQLMYEILSVYSSRTGVLRLPIVIMDYCWRLAESDLRIIRNFLSEKKATHAVFSYTPKNISTFRKREYSKFTQEINLVTSKKFRLMSSWFNKPSYASPSTDIYLLFRAVVSEIKESVSHFTPCIALDERSFLITGGTYYVIYDALYVLIHNAARHGKQNGRILFDVSNHEDRNALKIKLCTELPSVAELHLAQGKIEKALGDADDNAHVVEGNSGIKKLKKMERDGSISNIKFFTNELDLLLSFEFIFELNSRGKYENIDN</sequence>
<gene>
    <name evidence="1" type="ORF">E4184_04810</name>
</gene>